<feature type="domain" description="Sugar phosphate transporter" evidence="7">
    <location>
        <begin position="450"/>
        <end position="520"/>
    </location>
</feature>
<evidence type="ECO:0000313" key="8">
    <source>
        <dbReference type="EMBL" id="GLB39894.1"/>
    </source>
</evidence>
<dbReference type="InterPro" id="IPR050186">
    <property type="entry name" value="TPT_transporter"/>
</dbReference>
<feature type="compositionally biased region" description="Low complexity" evidence="5">
    <location>
        <begin position="136"/>
        <end position="149"/>
    </location>
</feature>
<sequence>MSTPNLSSIPGISQPSSRTRALLIPSSSKYPWVCQTGAHEHDFSPNASLVLPSPRRTYVVPSVAIRNPEPRNLHDDSESSSGTPTEEKKPKAMKLDSLQSSRTGAIWNRPMLRSQHIRAFHHDQPYPRQVSPTSKPHTLPLELPHPTSPTHRKVARRRNWLRAFVASFQRSRLVSHPLTYLALYFAFNLTLTLYNKSLLINFPFPYTLSAVHALCGSIGSLILVRTGSVPVPRLNALETLILLAFSGLYTVNIIVSNVSLGLVTVPFHQVVRASTPLFTILLSALILGTRSRRAKVLALVPVVAGVGLATYGDYYFTPWGFFLTLLGTVLASLKTIYTNFLQTPPHVTSRPHPHSHIANGSPFYAADKTTVPNTVSPPTPPSSRTRLPPLSPLHLLSLLSPLAFIQTTLIAHFSGELERAWASLGLQHLPTSGLMRRQPPSGPALSNVRLVLLLMNGLMAFGLNVVSFTANRKVGALSMTVAGNVKQVLTILSAVVLFDLTITPMNAVGITLTLVGGVVYTAVELKERHERAISSL</sequence>
<reference evidence="8" key="1">
    <citation type="submission" date="2022-07" db="EMBL/GenBank/DDBJ databases">
        <title>The genome of Lyophyllum shimeji provides insight into the initial evolution of ectomycorrhizal fungal genome.</title>
        <authorList>
            <person name="Kobayashi Y."/>
            <person name="Shibata T."/>
            <person name="Hirakawa H."/>
            <person name="Shigenobu S."/>
            <person name="Nishiyama T."/>
            <person name="Yamada A."/>
            <person name="Hasebe M."/>
            <person name="Kawaguchi M."/>
        </authorList>
    </citation>
    <scope>NUCLEOTIDE SEQUENCE</scope>
    <source>
        <strain evidence="8">AT787</strain>
    </source>
</reference>
<dbReference type="OrthoDB" id="10261634at2759"/>
<keyword evidence="3 6" id="KW-1133">Transmembrane helix</keyword>
<dbReference type="Pfam" id="PF03151">
    <property type="entry name" value="TPT"/>
    <property type="match status" value="2"/>
</dbReference>
<feature type="transmembrane region" description="Helical" evidence="6">
    <location>
        <begin position="267"/>
        <end position="287"/>
    </location>
</feature>
<keyword evidence="2 6" id="KW-0812">Transmembrane</keyword>
<name>A0A9P3UM06_LYOSH</name>
<accession>A0A9P3UM06</accession>
<evidence type="ECO:0000256" key="4">
    <source>
        <dbReference type="ARBA" id="ARBA00023136"/>
    </source>
</evidence>
<feature type="transmembrane region" description="Helical" evidence="6">
    <location>
        <begin position="504"/>
        <end position="523"/>
    </location>
</feature>
<evidence type="ECO:0000256" key="2">
    <source>
        <dbReference type="ARBA" id="ARBA00022692"/>
    </source>
</evidence>
<feature type="transmembrane region" description="Helical" evidence="6">
    <location>
        <begin position="477"/>
        <end position="498"/>
    </location>
</feature>
<evidence type="ECO:0000256" key="3">
    <source>
        <dbReference type="ARBA" id="ARBA00022989"/>
    </source>
</evidence>
<feature type="transmembrane region" description="Helical" evidence="6">
    <location>
        <begin position="393"/>
        <end position="413"/>
    </location>
</feature>
<evidence type="ECO:0000259" key="7">
    <source>
        <dbReference type="Pfam" id="PF03151"/>
    </source>
</evidence>
<dbReference type="AlphaFoldDB" id="A0A9P3UM06"/>
<keyword evidence="9" id="KW-1185">Reference proteome</keyword>
<feature type="compositionally biased region" description="Basic and acidic residues" evidence="5">
    <location>
        <begin position="68"/>
        <end position="77"/>
    </location>
</feature>
<feature type="transmembrane region" description="Helical" evidence="6">
    <location>
        <begin position="206"/>
        <end position="224"/>
    </location>
</feature>
<evidence type="ECO:0000256" key="6">
    <source>
        <dbReference type="SAM" id="Phobius"/>
    </source>
</evidence>
<feature type="transmembrane region" description="Helical" evidence="6">
    <location>
        <begin position="178"/>
        <end position="194"/>
    </location>
</feature>
<evidence type="ECO:0000313" key="9">
    <source>
        <dbReference type="Proteomes" id="UP001063166"/>
    </source>
</evidence>
<dbReference type="InterPro" id="IPR004853">
    <property type="entry name" value="Sugar_P_trans_dom"/>
</dbReference>
<gene>
    <name evidence="8" type="ORF">LshimejAT787_0704040</name>
</gene>
<protein>
    <submittedName>
        <fullName evidence="8">Triose-phosphate Transporter family protein</fullName>
    </submittedName>
</protein>
<dbReference type="GO" id="GO:0016020">
    <property type="term" value="C:membrane"/>
    <property type="evidence" value="ECO:0007669"/>
    <property type="project" value="UniProtKB-SubCell"/>
</dbReference>
<feature type="compositionally biased region" description="Basic and acidic residues" evidence="5">
    <location>
        <begin position="85"/>
        <end position="94"/>
    </location>
</feature>
<keyword evidence="4 6" id="KW-0472">Membrane</keyword>
<dbReference type="Proteomes" id="UP001063166">
    <property type="component" value="Unassembled WGS sequence"/>
</dbReference>
<feature type="transmembrane region" description="Helical" evidence="6">
    <location>
        <begin position="236"/>
        <end position="255"/>
    </location>
</feature>
<evidence type="ECO:0000256" key="1">
    <source>
        <dbReference type="ARBA" id="ARBA00004141"/>
    </source>
</evidence>
<organism evidence="8 9">
    <name type="scientific">Lyophyllum shimeji</name>
    <name type="common">Hon-shimeji</name>
    <name type="synonym">Tricholoma shimeji</name>
    <dbReference type="NCBI Taxonomy" id="47721"/>
    <lineage>
        <taxon>Eukaryota</taxon>
        <taxon>Fungi</taxon>
        <taxon>Dikarya</taxon>
        <taxon>Basidiomycota</taxon>
        <taxon>Agaricomycotina</taxon>
        <taxon>Agaricomycetes</taxon>
        <taxon>Agaricomycetidae</taxon>
        <taxon>Agaricales</taxon>
        <taxon>Tricholomatineae</taxon>
        <taxon>Lyophyllaceae</taxon>
        <taxon>Lyophyllum</taxon>
    </lineage>
</organism>
<dbReference type="EMBL" id="BRPK01000007">
    <property type="protein sequence ID" value="GLB39894.1"/>
    <property type="molecule type" value="Genomic_DNA"/>
</dbReference>
<dbReference type="PANTHER" id="PTHR11132">
    <property type="entry name" value="SOLUTE CARRIER FAMILY 35"/>
    <property type="match status" value="1"/>
</dbReference>
<comment type="caution">
    <text evidence="8">The sequence shown here is derived from an EMBL/GenBank/DDBJ whole genome shotgun (WGS) entry which is preliminary data.</text>
</comment>
<feature type="transmembrane region" description="Helical" evidence="6">
    <location>
        <begin position="294"/>
        <end position="312"/>
    </location>
</feature>
<feature type="transmembrane region" description="Helical" evidence="6">
    <location>
        <begin position="450"/>
        <end position="470"/>
    </location>
</feature>
<evidence type="ECO:0000256" key="5">
    <source>
        <dbReference type="SAM" id="MobiDB-lite"/>
    </source>
</evidence>
<comment type="subcellular location">
    <subcellularLocation>
        <location evidence="1">Membrane</location>
        <topology evidence="1">Multi-pass membrane protein</topology>
    </subcellularLocation>
</comment>
<feature type="region of interest" description="Disordered" evidence="5">
    <location>
        <begin position="63"/>
        <end position="96"/>
    </location>
</feature>
<feature type="region of interest" description="Disordered" evidence="5">
    <location>
        <begin position="125"/>
        <end position="152"/>
    </location>
</feature>
<feature type="transmembrane region" description="Helical" evidence="6">
    <location>
        <begin position="318"/>
        <end position="337"/>
    </location>
</feature>
<feature type="region of interest" description="Disordered" evidence="5">
    <location>
        <begin position="1"/>
        <end position="20"/>
    </location>
</feature>
<feature type="domain" description="Sugar phosphate transporter" evidence="7">
    <location>
        <begin position="179"/>
        <end position="338"/>
    </location>
</feature>
<proteinExistence type="predicted"/>